<name>A0A9P4HYJ1_9PEZI</name>
<dbReference type="GO" id="GO:0046872">
    <property type="term" value="F:metal ion binding"/>
    <property type="evidence" value="ECO:0007669"/>
    <property type="project" value="UniProtKB-KW"/>
</dbReference>
<reference evidence="10" key="1">
    <citation type="journal article" date="2020" name="Stud. Mycol.">
        <title>101 Dothideomycetes genomes: a test case for predicting lifestyles and emergence of pathogens.</title>
        <authorList>
            <person name="Haridas S."/>
            <person name="Albert R."/>
            <person name="Binder M."/>
            <person name="Bloem J."/>
            <person name="Labutti K."/>
            <person name="Salamov A."/>
            <person name="Andreopoulos B."/>
            <person name="Baker S."/>
            <person name="Barry K."/>
            <person name="Bills G."/>
            <person name="Bluhm B."/>
            <person name="Cannon C."/>
            <person name="Castanera R."/>
            <person name="Culley D."/>
            <person name="Daum C."/>
            <person name="Ezra D."/>
            <person name="Gonzalez J."/>
            <person name="Henrissat B."/>
            <person name="Kuo A."/>
            <person name="Liang C."/>
            <person name="Lipzen A."/>
            <person name="Lutzoni F."/>
            <person name="Magnuson J."/>
            <person name="Mondo S."/>
            <person name="Nolan M."/>
            <person name="Ohm R."/>
            <person name="Pangilinan J."/>
            <person name="Park H.-J."/>
            <person name="Ramirez L."/>
            <person name="Alfaro M."/>
            <person name="Sun H."/>
            <person name="Tritt A."/>
            <person name="Yoshinaga Y."/>
            <person name="Zwiers L.-H."/>
            <person name="Turgeon B."/>
            <person name="Goodwin S."/>
            <person name="Spatafora J."/>
            <person name="Crous P."/>
            <person name="Grigoriev I."/>
        </authorList>
    </citation>
    <scope>NUCLEOTIDE SEQUENCE</scope>
    <source>
        <strain evidence="10">CBS 121410</strain>
    </source>
</reference>
<keyword evidence="11" id="KW-1185">Reference proteome</keyword>
<keyword evidence="4" id="KW-0479">Metal-binding</keyword>
<keyword evidence="2" id="KW-0575">Peroxidase</keyword>
<gene>
    <name evidence="10" type="ORF">K490DRAFT_70406</name>
</gene>
<dbReference type="InterPro" id="IPR000028">
    <property type="entry name" value="Chloroperoxidase"/>
</dbReference>
<organism evidence="10 11">
    <name type="scientific">Saccharata proteae CBS 121410</name>
    <dbReference type="NCBI Taxonomy" id="1314787"/>
    <lineage>
        <taxon>Eukaryota</taxon>
        <taxon>Fungi</taxon>
        <taxon>Dikarya</taxon>
        <taxon>Ascomycota</taxon>
        <taxon>Pezizomycotina</taxon>
        <taxon>Dothideomycetes</taxon>
        <taxon>Dothideomycetes incertae sedis</taxon>
        <taxon>Botryosphaeriales</taxon>
        <taxon>Saccharataceae</taxon>
        <taxon>Saccharata</taxon>
    </lineage>
</organism>
<feature type="domain" description="Heme haloperoxidase family profile" evidence="9">
    <location>
        <begin position="70"/>
        <end position="319"/>
    </location>
</feature>
<evidence type="ECO:0000256" key="2">
    <source>
        <dbReference type="ARBA" id="ARBA00022559"/>
    </source>
</evidence>
<keyword evidence="8" id="KW-0732">Signal</keyword>
<evidence type="ECO:0000256" key="5">
    <source>
        <dbReference type="ARBA" id="ARBA00023002"/>
    </source>
</evidence>
<evidence type="ECO:0000256" key="4">
    <source>
        <dbReference type="ARBA" id="ARBA00022723"/>
    </source>
</evidence>
<dbReference type="SUPFAM" id="SSF47571">
    <property type="entry name" value="Cloroperoxidase"/>
    <property type="match status" value="1"/>
</dbReference>
<dbReference type="PANTHER" id="PTHR33577:SF16">
    <property type="entry name" value="HEME HALOPEROXIDASE FAMILY PROFILE DOMAIN-CONTAINING PROTEIN"/>
    <property type="match status" value="1"/>
</dbReference>
<dbReference type="Proteomes" id="UP000799776">
    <property type="component" value="Unassembled WGS sequence"/>
</dbReference>
<dbReference type="GO" id="GO:0004601">
    <property type="term" value="F:peroxidase activity"/>
    <property type="evidence" value="ECO:0007669"/>
    <property type="project" value="UniProtKB-KW"/>
</dbReference>
<sequence length="442" mass="47983">MKWFTSSLLLLQLGGGLVNAFPAAFLEKAGSASKEDIRKQLDALKGDVAKHTEAKRLLFDALSTPLDITGDHAFVAPDIEGGDQRGPCPGLNALANHGYIPHNGVTSFTEVIAAANGVYNMGIDLVTILALMGTVWVGNPLSLNPGFSIGGPTAGTDNILDNLGGLLGDPRGLQGSHNWIESDSSLTRNDLYQTGDAWTMNMTLFKDFYDRSDDVITFDDFTAQADRRFQYSKANNPNFYYGPVTGFIARNAGYMFGTRLLSNHTSEAPLGVMHKDTFRSFWAVYGDDEDSYEYKFGHEQIPENWYKRATPYGLVELNLDLAAWMMKYPELASVGGNTGTVNSFTGVDLGNVTGGLLNAETLLEGNNLLCFVFEVIKTFAPEAISPLFATIEEPVQWIVNTLDVPIANLSCPAYGDLEAGGKPLWDVLQDKYPGAKAANSSL</sequence>
<keyword evidence="6" id="KW-0408">Iron</keyword>
<evidence type="ECO:0000256" key="7">
    <source>
        <dbReference type="ARBA" id="ARBA00025795"/>
    </source>
</evidence>
<dbReference type="PROSITE" id="PS51405">
    <property type="entry name" value="HEME_HALOPEROXIDASE"/>
    <property type="match status" value="1"/>
</dbReference>
<comment type="cofactor">
    <cofactor evidence="1">
        <name>heme b</name>
        <dbReference type="ChEBI" id="CHEBI:60344"/>
    </cofactor>
</comment>
<evidence type="ECO:0000256" key="6">
    <source>
        <dbReference type="ARBA" id="ARBA00023004"/>
    </source>
</evidence>
<keyword evidence="3" id="KW-0349">Heme</keyword>
<feature type="signal peptide" evidence="8">
    <location>
        <begin position="1"/>
        <end position="20"/>
    </location>
</feature>
<proteinExistence type="inferred from homology"/>
<dbReference type="PANTHER" id="PTHR33577">
    <property type="entry name" value="STERIGMATOCYSTIN BIOSYNTHESIS PEROXIDASE STCC-RELATED"/>
    <property type="match status" value="1"/>
</dbReference>
<dbReference type="Pfam" id="PF01328">
    <property type="entry name" value="Peroxidase_2"/>
    <property type="match status" value="1"/>
</dbReference>
<protein>
    <submittedName>
        <fullName evidence="10">Oxidase</fullName>
    </submittedName>
</protein>
<evidence type="ECO:0000256" key="1">
    <source>
        <dbReference type="ARBA" id="ARBA00001970"/>
    </source>
</evidence>
<evidence type="ECO:0000313" key="10">
    <source>
        <dbReference type="EMBL" id="KAF2091596.1"/>
    </source>
</evidence>
<dbReference type="EMBL" id="ML978711">
    <property type="protein sequence ID" value="KAF2091596.1"/>
    <property type="molecule type" value="Genomic_DNA"/>
</dbReference>
<dbReference type="AlphaFoldDB" id="A0A9P4HYJ1"/>
<evidence type="ECO:0000259" key="9">
    <source>
        <dbReference type="PROSITE" id="PS51405"/>
    </source>
</evidence>
<dbReference type="Gene3D" id="1.10.489.10">
    <property type="entry name" value="Chloroperoxidase-like"/>
    <property type="match status" value="1"/>
</dbReference>
<comment type="caution">
    <text evidence="10">The sequence shown here is derived from an EMBL/GenBank/DDBJ whole genome shotgun (WGS) entry which is preliminary data.</text>
</comment>
<keyword evidence="5" id="KW-0560">Oxidoreductase</keyword>
<evidence type="ECO:0000313" key="11">
    <source>
        <dbReference type="Proteomes" id="UP000799776"/>
    </source>
</evidence>
<feature type="chain" id="PRO_5040379034" evidence="8">
    <location>
        <begin position="21"/>
        <end position="442"/>
    </location>
</feature>
<accession>A0A9P4HYJ1</accession>
<dbReference type="InterPro" id="IPR036851">
    <property type="entry name" value="Chloroperoxidase-like_sf"/>
</dbReference>
<evidence type="ECO:0000256" key="3">
    <source>
        <dbReference type="ARBA" id="ARBA00022617"/>
    </source>
</evidence>
<dbReference type="OrthoDB" id="407298at2759"/>
<comment type="similarity">
    <text evidence="7">Belongs to the chloroperoxidase family.</text>
</comment>
<evidence type="ECO:0000256" key="8">
    <source>
        <dbReference type="SAM" id="SignalP"/>
    </source>
</evidence>